<evidence type="ECO:0000259" key="1">
    <source>
        <dbReference type="Pfam" id="PF04986"/>
    </source>
</evidence>
<dbReference type="PANTHER" id="PTHR37023:SF1">
    <property type="entry name" value="ISSOD25 TRANSPOSASE TNPA_ISSOD25"/>
    <property type="match status" value="1"/>
</dbReference>
<accession>Q021U1</accession>
<reference evidence="3" key="1">
    <citation type="submission" date="2006-10" db="EMBL/GenBank/DDBJ databases">
        <title>Complete sequence of Solibacter usitatus Ellin6076.</title>
        <authorList>
            <consortium name="US DOE Joint Genome Institute"/>
            <person name="Copeland A."/>
            <person name="Lucas S."/>
            <person name="Lapidus A."/>
            <person name="Barry K."/>
            <person name="Detter J.C."/>
            <person name="Glavina del Rio T."/>
            <person name="Hammon N."/>
            <person name="Israni S."/>
            <person name="Dalin E."/>
            <person name="Tice H."/>
            <person name="Pitluck S."/>
            <person name="Thompson L.S."/>
            <person name="Brettin T."/>
            <person name="Bruce D."/>
            <person name="Han C."/>
            <person name="Tapia R."/>
            <person name="Gilna P."/>
            <person name="Schmutz J."/>
            <person name="Larimer F."/>
            <person name="Land M."/>
            <person name="Hauser L."/>
            <person name="Kyrpides N."/>
            <person name="Mikhailova N."/>
            <person name="Janssen P.H."/>
            <person name="Kuske C.R."/>
            <person name="Richardson P."/>
        </authorList>
    </citation>
    <scope>NUCLEOTIDE SEQUENCE</scope>
    <source>
        <strain evidence="3">Ellin6076</strain>
    </source>
</reference>
<dbReference type="GO" id="GO:0004803">
    <property type="term" value="F:transposase activity"/>
    <property type="evidence" value="ECO:0007669"/>
    <property type="project" value="InterPro"/>
</dbReference>
<dbReference type="GO" id="GO:0003677">
    <property type="term" value="F:DNA binding"/>
    <property type="evidence" value="ECO:0007669"/>
    <property type="project" value="InterPro"/>
</dbReference>
<name>Q021U1_SOLUE</name>
<dbReference type="KEGG" id="sus:Acid_3308"/>
<evidence type="ECO:0000313" key="3">
    <source>
        <dbReference type="EMBL" id="ABJ84284.1"/>
    </source>
</evidence>
<dbReference type="OrthoDB" id="105169at2"/>
<dbReference type="EMBL" id="CP000473">
    <property type="protein sequence ID" value="ABJ84284.1"/>
    <property type="molecule type" value="Genomic_DNA"/>
</dbReference>
<organism evidence="3">
    <name type="scientific">Solibacter usitatus (strain Ellin6076)</name>
    <dbReference type="NCBI Taxonomy" id="234267"/>
    <lineage>
        <taxon>Bacteria</taxon>
        <taxon>Pseudomonadati</taxon>
        <taxon>Acidobacteriota</taxon>
        <taxon>Terriglobia</taxon>
        <taxon>Bryobacterales</taxon>
        <taxon>Solibacteraceae</taxon>
        <taxon>Candidatus Solibacter</taxon>
    </lineage>
</organism>
<feature type="domain" description="Transposase zinc-binding" evidence="2">
    <location>
        <begin position="11"/>
        <end position="102"/>
    </location>
</feature>
<protein>
    <submittedName>
        <fullName evidence="3">Putative transposase</fullName>
    </submittedName>
</protein>
<dbReference type="GO" id="GO:0006313">
    <property type="term" value="P:DNA transposition"/>
    <property type="evidence" value="ECO:0007669"/>
    <property type="project" value="InterPro"/>
</dbReference>
<evidence type="ECO:0000259" key="2">
    <source>
        <dbReference type="Pfam" id="PF14319"/>
    </source>
</evidence>
<dbReference type="InterPro" id="IPR054832">
    <property type="entry name" value="transpos_IS91"/>
</dbReference>
<gene>
    <name evidence="3" type="ordered locus">Acid_3308</name>
</gene>
<proteinExistence type="predicted"/>
<dbReference type="InterPro" id="IPR007069">
    <property type="entry name" value="Transposase_32"/>
</dbReference>
<sequence length="397" mass="45544">MNRPPFEVADIIRQYGNSFIRKHRSWLTWLHLRVLYAIEFCRTAKLGGHLDRCSRCGHEAISFCSCRNRHCPKCQTNARDKWLAGRSKELLPTSYVHVVFTIPHELSWLALQNKKVVYDLLFRTSAATLLEVAADPKHLGAEIGFLSVLHTWGQTLQHHPHIHCVIPSGGLSPDHQHWVHPRYPFFLPVPVLRRVFRGKFVAGLKSAFHQGKLVFPGSLQPLAVEKSFAKFLRPLFRKEWVVYAKRPFGGPEHVLHYLARYTHRVAISNHRLLSVADGKVTFRWKDYAQGSKQRKMTVTAEEFLRRFMLHVLPLGFVRIRFSGFLANRCRKQLLPLCQTLLGARTTQPSETLGSSETKSLAAWHCPCCGGDMVVVEKLTGQQIRRRSVDRKHLVDSS</sequence>
<dbReference type="AlphaFoldDB" id="Q021U1"/>
<dbReference type="InParanoid" id="Q021U1"/>
<dbReference type="PANTHER" id="PTHR37023">
    <property type="entry name" value="TRANSPOSASE"/>
    <property type="match status" value="1"/>
</dbReference>
<dbReference type="Pfam" id="PF14319">
    <property type="entry name" value="Zn_Tnp_IS91"/>
    <property type="match status" value="1"/>
</dbReference>
<dbReference type="HOGENOM" id="CLU_038153_1_0_0"/>
<dbReference type="eggNOG" id="COG0517">
    <property type="taxonomic scope" value="Bacteria"/>
</dbReference>
<dbReference type="NCBIfam" id="NF033538">
    <property type="entry name" value="transpos_IS91"/>
    <property type="match status" value="1"/>
</dbReference>
<dbReference type="InterPro" id="IPR026889">
    <property type="entry name" value="Zn_Tnp"/>
</dbReference>
<dbReference type="Pfam" id="PF04986">
    <property type="entry name" value="Y2_Tnp"/>
    <property type="match status" value="1"/>
</dbReference>
<dbReference type="STRING" id="234267.Acid_3308"/>
<feature type="domain" description="Transposase IS801/IS1294" evidence="1">
    <location>
        <begin position="144"/>
        <end position="330"/>
    </location>
</feature>